<dbReference type="Proteomes" id="UP000035548">
    <property type="component" value="Chromosome"/>
</dbReference>
<dbReference type="PATRIC" id="fig|1072256.5.peg.1719"/>
<evidence type="ECO:0000256" key="1">
    <source>
        <dbReference type="ARBA" id="ARBA00023118"/>
    </source>
</evidence>
<name>A0A0G3HG54_9CORY</name>
<reference evidence="2 3" key="1">
    <citation type="journal article" date="2015" name="Genome Announc.">
        <title>Virulence Factor Genes Detected in the Complete Genome Sequence of Corynebacterium uterequi DSM 45634, Isolated from the Uterus of a Maiden Mare.</title>
        <authorList>
            <person name="Ruckert C."/>
            <person name="Kriete M."/>
            <person name="Jaenicke S."/>
            <person name="Winkler A."/>
            <person name="Tauch A."/>
        </authorList>
    </citation>
    <scope>NUCLEOTIDE SEQUENCE [LARGE SCALE GENOMIC DNA]</scope>
    <source>
        <strain evidence="2 3">DSM 45634</strain>
    </source>
</reference>
<dbReference type="GO" id="GO:0043571">
    <property type="term" value="P:maintenance of CRISPR repeat elements"/>
    <property type="evidence" value="ECO:0007669"/>
    <property type="project" value="InterPro"/>
</dbReference>
<accession>A0A0G3HG54</accession>
<dbReference type="CDD" id="cd09645">
    <property type="entry name" value="Cas5_I-E"/>
    <property type="match status" value="1"/>
</dbReference>
<dbReference type="InterPro" id="IPR021124">
    <property type="entry name" value="CRISPR-assoc_prot_Cas5"/>
</dbReference>
<dbReference type="STRING" id="1072256.CUTER_08695"/>
<evidence type="ECO:0000313" key="2">
    <source>
        <dbReference type="EMBL" id="AKK11720.1"/>
    </source>
</evidence>
<proteinExistence type="predicted"/>
<dbReference type="RefSeq" id="WP_082121332.1">
    <property type="nucleotide sequence ID" value="NZ_CP011546.1"/>
</dbReference>
<dbReference type="GO" id="GO:0003723">
    <property type="term" value="F:RNA binding"/>
    <property type="evidence" value="ECO:0007669"/>
    <property type="project" value="InterPro"/>
</dbReference>
<dbReference type="Gene3D" id="3.30.70.2660">
    <property type="match status" value="1"/>
</dbReference>
<keyword evidence="3" id="KW-1185">Reference proteome</keyword>
<dbReference type="NCBIfam" id="TIGR02593">
    <property type="entry name" value="CRISPR_cas5"/>
    <property type="match status" value="1"/>
</dbReference>
<sequence>MSYSLLLLLKGPLQSWGDESRYATRATGNSPTKSGVIGLLAAAQGRRRADPIEDLVSMDYAVRIDQSGSLLRDFQTSQNWQDSGKLESSLVNRYYLADAAFIAAVGSEDRSILCGMRDALLRPAFPLFLGRRSCPAPVNLDLGIYDLPVVDALKAHDTWYASEAHKRERGKVVELPIYRDGKPGETGVLRRDVPISYSQEDRKYGWRTVVYAGSKRVMNPKGTAVDPFFEAVIS</sequence>
<dbReference type="OrthoDB" id="3189549at2"/>
<dbReference type="NCBIfam" id="TIGR01868">
    <property type="entry name" value="casD_Cas5e"/>
    <property type="match status" value="1"/>
</dbReference>
<keyword evidence="1" id="KW-0051">Antiviral defense</keyword>
<dbReference type="InterPro" id="IPR010147">
    <property type="entry name" value="CRISPR-assoc_prot_CasD"/>
</dbReference>
<dbReference type="EMBL" id="CP011546">
    <property type="protein sequence ID" value="AKK11720.1"/>
    <property type="molecule type" value="Genomic_DNA"/>
</dbReference>
<evidence type="ECO:0000313" key="3">
    <source>
        <dbReference type="Proteomes" id="UP000035548"/>
    </source>
</evidence>
<dbReference type="KEGG" id="cut:CUTER_08695"/>
<dbReference type="AlphaFoldDB" id="A0A0G3HG54"/>
<dbReference type="InterPro" id="IPR013422">
    <property type="entry name" value="CRISPR-assoc_prot_Cas5_N"/>
</dbReference>
<protein>
    <submittedName>
        <fullName evidence="2">CRISPR-associated protein Cas5</fullName>
    </submittedName>
</protein>
<organism evidence="2 3">
    <name type="scientific">Corynebacterium uterequi</name>
    <dbReference type="NCBI Taxonomy" id="1072256"/>
    <lineage>
        <taxon>Bacteria</taxon>
        <taxon>Bacillati</taxon>
        <taxon>Actinomycetota</taxon>
        <taxon>Actinomycetes</taxon>
        <taxon>Mycobacteriales</taxon>
        <taxon>Corynebacteriaceae</taxon>
        <taxon>Corynebacterium</taxon>
    </lineage>
</organism>
<reference evidence="3" key="2">
    <citation type="submission" date="2015-05" db="EMBL/GenBank/DDBJ databases">
        <title>Complete genome sequence of Corynebacterium uterequi DSM 45634, isolated from the uterus of a maiden mare.</title>
        <authorList>
            <person name="Ruckert C."/>
            <person name="Albersmeier A."/>
            <person name="Winkler A."/>
            <person name="Tauch A."/>
        </authorList>
    </citation>
    <scope>NUCLEOTIDE SEQUENCE [LARGE SCALE GENOMIC DNA]</scope>
    <source>
        <strain evidence="3">DSM 45634</strain>
    </source>
</reference>
<dbReference type="Pfam" id="PF09704">
    <property type="entry name" value="Cas_Cas5d"/>
    <property type="match status" value="1"/>
</dbReference>
<dbReference type="GO" id="GO:0051607">
    <property type="term" value="P:defense response to virus"/>
    <property type="evidence" value="ECO:0007669"/>
    <property type="project" value="UniProtKB-KW"/>
</dbReference>
<gene>
    <name evidence="2" type="primary">cas16</name>
    <name evidence="2" type="ORF">CUTER_08695</name>
</gene>